<feature type="transmembrane region" description="Helical" evidence="3">
    <location>
        <begin position="166"/>
        <end position="186"/>
    </location>
</feature>
<name>A0A257T0M5_9PROT</name>
<comment type="caution">
    <text evidence="5">The sequence shown here is derived from an EMBL/GenBank/DDBJ whole genome shotgun (WGS) entry which is preliminary data.</text>
</comment>
<dbReference type="InterPro" id="IPR043128">
    <property type="entry name" value="Rev_trsase/Diguanyl_cyclase"/>
</dbReference>
<dbReference type="AlphaFoldDB" id="A0A257T0M5"/>
<dbReference type="GO" id="GO:0052621">
    <property type="term" value="F:diguanylate cyclase activity"/>
    <property type="evidence" value="ECO:0007669"/>
    <property type="project" value="UniProtKB-EC"/>
</dbReference>
<dbReference type="FunFam" id="3.30.70.270:FF:000001">
    <property type="entry name" value="Diguanylate cyclase domain protein"/>
    <property type="match status" value="1"/>
</dbReference>
<evidence type="ECO:0000313" key="5">
    <source>
        <dbReference type="EMBL" id="OYV78934.1"/>
    </source>
</evidence>
<keyword evidence="3" id="KW-0812">Transmembrane</keyword>
<dbReference type="InterPro" id="IPR000160">
    <property type="entry name" value="GGDEF_dom"/>
</dbReference>
<dbReference type="SUPFAM" id="SSF55073">
    <property type="entry name" value="Nucleotide cyclase"/>
    <property type="match status" value="1"/>
</dbReference>
<dbReference type="EMBL" id="NCBC01000310">
    <property type="protein sequence ID" value="OYV78934.1"/>
    <property type="molecule type" value="Genomic_DNA"/>
</dbReference>
<keyword evidence="3" id="KW-1133">Transmembrane helix</keyword>
<reference evidence="5 6" key="1">
    <citation type="submission" date="2017-03" db="EMBL/GenBank/DDBJ databases">
        <title>Lifting the veil on microbial sulfur biogeochemistry in mining wastewaters.</title>
        <authorList>
            <person name="Kantor R.S."/>
            <person name="Colenbrander Nelson T."/>
            <person name="Marshall S."/>
            <person name="Bennett D."/>
            <person name="Apte S."/>
            <person name="Camacho D."/>
            <person name="Thomas B.C."/>
            <person name="Warren L.A."/>
            <person name="Banfield J.F."/>
        </authorList>
    </citation>
    <scope>NUCLEOTIDE SEQUENCE [LARGE SCALE GENOMIC DNA]</scope>
    <source>
        <strain evidence="5">21-59-9</strain>
    </source>
</reference>
<dbReference type="PROSITE" id="PS50887">
    <property type="entry name" value="GGDEF"/>
    <property type="match status" value="1"/>
</dbReference>
<dbReference type="SMART" id="SM00267">
    <property type="entry name" value="GGDEF"/>
    <property type="match status" value="1"/>
</dbReference>
<dbReference type="EC" id="2.7.7.65" evidence="1"/>
<evidence type="ECO:0000313" key="6">
    <source>
        <dbReference type="Proteomes" id="UP000216779"/>
    </source>
</evidence>
<protein>
    <recommendedName>
        <fullName evidence="1">diguanylate cyclase</fullName>
        <ecNumber evidence="1">2.7.7.65</ecNumber>
    </recommendedName>
</protein>
<comment type="catalytic activity">
    <reaction evidence="2">
        <text>2 GTP = 3',3'-c-di-GMP + 2 diphosphate</text>
        <dbReference type="Rhea" id="RHEA:24898"/>
        <dbReference type="ChEBI" id="CHEBI:33019"/>
        <dbReference type="ChEBI" id="CHEBI:37565"/>
        <dbReference type="ChEBI" id="CHEBI:58805"/>
        <dbReference type="EC" id="2.7.7.65"/>
    </reaction>
</comment>
<accession>A0A257T0M5</accession>
<feature type="transmembrane region" description="Helical" evidence="3">
    <location>
        <begin position="103"/>
        <end position="122"/>
    </location>
</feature>
<dbReference type="CDD" id="cd01949">
    <property type="entry name" value="GGDEF"/>
    <property type="match status" value="1"/>
</dbReference>
<gene>
    <name evidence="5" type="ORF">B7Z70_08660</name>
</gene>
<dbReference type="Gene3D" id="3.30.70.270">
    <property type="match status" value="1"/>
</dbReference>
<dbReference type="InterPro" id="IPR029787">
    <property type="entry name" value="Nucleotide_cyclase"/>
</dbReference>
<dbReference type="PANTHER" id="PTHR45138">
    <property type="entry name" value="REGULATORY COMPONENTS OF SENSORY TRANSDUCTION SYSTEM"/>
    <property type="match status" value="1"/>
</dbReference>
<keyword evidence="3" id="KW-0472">Membrane</keyword>
<dbReference type="Proteomes" id="UP000216779">
    <property type="component" value="Unassembled WGS sequence"/>
</dbReference>
<feature type="transmembrane region" description="Helical" evidence="3">
    <location>
        <begin position="206"/>
        <end position="237"/>
    </location>
</feature>
<dbReference type="InterPro" id="IPR050469">
    <property type="entry name" value="Diguanylate_Cyclase"/>
</dbReference>
<dbReference type="NCBIfam" id="TIGR00254">
    <property type="entry name" value="GGDEF"/>
    <property type="match status" value="1"/>
</dbReference>
<evidence type="ECO:0000256" key="1">
    <source>
        <dbReference type="ARBA" id="ARBA00012528"/>
    </source>
</evidence>
<sequence length="435" mass="48000">MVEPTGCRGLGPCMGCGGLVGSGICTAGVRKKSPGSDRAQSSRGWCIMRLLHPSAMRMPDNAIAAAVPRSIQSFLLLAPGEWRDLFSSRHHPRLFQRERARFILSRVRIIAALLAILAPFRIAADDLLLPHPLFILLDSGRIIVAVAFAVLAFFCRCSPTQRHARLAMVMLFLIPAFFFLFSHALLAHTRLNGAAEYFDKYTYLPFILMASVGVFPMALLETLAFTLSLLTVFALPLWLREDPRILPELIDLMLVASVATLAAMSQLQSMKRLFVQSSTDPLTGLFNRRAGEELLTLLFAQAERHPHSLSIAMLDVDNFKGVNDNWGHETGDRVLQEIAQLLQSGVRMGDAVIRWGGEEFVVVMPYANSGQAQARLRVILDGHTVQKPDGQPIGMSGGIAELQAESGKNWSDLVRLADNRMYQVKINGKGRIVTE</sequence>
<evidence type="ECO:0000259" key="4">
    <source>
        <dbReference type="PROSITE" id="PS50887"/>
    </source>
</evidence>
<feature type="transmembrane region" description="Helical" evidence="3">
    <location>
        <begin position="134"/>
        <end position="154"/>
    </location>
</feature>
<evidence type="ECO:0000256" key="3">
    <source>
        <dbReference type="SAM" id="Phobius"/>
    </source>
</evidence>
<evidence type="ECO:0000256" key="2">
    <source>
        <dbReference type="ARBA" id="ARBA00034247"/>
    </source>
</evidence>
<dbReference type="PANTHER" id="PTHR45138:SF9">
    <property type="entry name" value="DIGUANYLATE CYCLASE DGCM-RELATED"/>
    <property type="match status" value="1"/>
</dbReference>
<organism evidence="5 6">
    <name type="scientific">Acidithiobacillus ferrivorans</name>
    <dbReference type="NCBI Taxonomy" id="160808"/>
    <lineage>
        <taxon>Bacteria</taxon>
        <taxon>Pseudomonadati</taxon>
        <taxon>Pseudomonadota</taxon>
        <taxon>Acidithiobacillia</taxon>
        <taxon>Acidithiobacillales</taxon>
        <taxon>Acidithiobacillaceae</taxon>
        <taxon>Acidithiobacillus</taxon>
    </lineage>
</organism>
<dbReference type="Pfam" id="PF00990">
    <property type="entry name" value="GGDEF"/>
    <property type="match status" value="1"/>
</dbReference>
<feature type="transmembrane region" description="Helical" evidence="3">
    <location>
        <begin position="249"/>
        <end position="267"/>
    </location>
</feature>
<feature type="domain" description="GGDEF" evidence="4">
    <location>
        <begin position="307"/>
        <end position="435"/>
    </location>
</feature>
<proteinExistence type="predicted"/>